<accession>A0AAV7VE26</accession>
<comment type="caution">
    <text evidence="1">The sequence shown here is derived from an EMBL/GenBank/DDBJ whole genome shotgun (WGS) entry which is preliminary data.</text>
</comment>
<evidence type="ECO:0000313" key="2">
    <source>
        <dbReference type="Proteomes" id="UP001066276"/>
    </source>
</evidence>
<organism evidence="1 2">
    <name type="scientific">Pleurodeles waltl</name>
    <name type="common">Iberian ribbed newt</name>
    <dbReference type="NCBI Taxonomy" id="8319"/>
    <lineage>
        <taxon>Eukaryota</taxon>
        <taxon>Metazoa</taxon>
        <taxon>Chordata</taxon>
        <taxon>Craniata</taxon>
        <taxon>Vertebrata</taxon>
        <taxon>Euteleostomi</taxon>
        <taxon>Amphibia</taxon>
        <taxon>Batrachia</taxon>
        <taxon>Caudata</taxon>
        <taxon>Salamandroidea</taxon>
        <taxon>Salamandridae</taxon>
        <taxon>Pleurodelinae</taxon>
        <taxon>Pleurodeles</taxon>
    </lineage>
</organism>
<evidence type="ECO:0000313" key="1">
    <source>
        <dbReference type="EMBL" id="KAJ1199878.1"/>
    </source>
</evidence>
<keyword evidence="2" id="KW-1185">Reference proteome</keyword>
<dbReference type="EMBL" id="JANPWB010000003">
    <property type="protein sequence ID" value="KAJ1199878.1"/>
    <property type="molecule type" value="Genomic_DNA"/>
</dbReference>
<dbReference type="AlphaFoldDB" id="A0AAV7VE26"/>
<sequence>MLLVAPSGRQALRLIGEHGLALPAARAISPESGRRRRGAFGAGTHLNDRRLADYRGPGDWKGLRRTKHLRTDHHKLVDRVKAIKTTLEELQPTHRALRVQVTHLSEQVQELEHRSEDAEGCNQHNNVRTIGMREGVEEPDAVTYLETWLRTLMGE</sequence>
<reference evidence="1" key="1">
    <citation type="journal article" date="2022" name="bioRxiv">
        <title>Sequencing and chromosome-scale assembly of the giantPleurodeles waltlgenome.</title>
        <authorList>
            <person name="Brown T."/>
            <person name="Elewa A."/>
            <person name="Iarovenko S."/>
            <person name="Subramanian E."/>
            <person name="Araus A.J."/>
            <person name="Petzold A."/>
            <person name="Susuki M."/>
            <person name="Suzuki K.-i.T."/>
            <person name="Hayashi T."/>
            <person name="Toyoda A."/>
            <person name="Oliveira C."/>
            <person name="Osipova E."/>
            <person name="Leigh N.D."/>
            <person name="Simon A."/>
            <person name="Yun M.H."/>
        </authorList>
    </citation>
    <scope>NUCLEOTIDE SEQUENCE</scope>
    <source>
        <strain evidence="1">20211129_DDA</strain>
        <tissue evidence="1">Liver</tissue>
    </source>
</reference>
<protein>
    <submittedName>
        <fullName evidence="1">Uncharacterized protein</fullName>
    </submittedName>
</protein>
<name>A0AAV7VE26_PLEWA</name>
<proteinExistence type="predicted"/>
<dbReference type="Proteomes" id="UP001066276">
    <property type="component" value="Chromosome 2_1"/>
</dbReference>
<gene>
    <name evidence="1" type="ORF">NDU88_003710</name>
</gene>